<gene>
    <name evidence="3" type="ORF">G3I50_09190</name>
</gene>
<dbReference type="EMBL" id="JAAGMP010000453">
    <property type="protein sequence ID" value="NEC18430.1"/>
    <property type="molecule type" value="Genomic_DNA"/>
</dbReference>
<feature type="domain" description="DUF397" evidence="2">
    <location>
        <begin position="13"/>
        <end position="69"/>
    </location>
</feature>
<evidence type="ECO:0000256" key="1">
    <source>
        <dbReference type="SAM" id="MobiDB-lite"/>
    </source>
</evidence>
<reference evidence="3 4" key="1">
    <citation type="submission" date="2020-01" db="EMBL/GenBank/DDBJ databases">
        <title>Insect and environment-associated Actinomycetes.</title>
        <authorList>
            <person name="Currrie C."/>
            <person name="Chevrette M."/>
            <person name="Carlson C."/>
            <person name="Stubbendieck R."/>
            <person name="Wendt-Pienkowski E."/>
        </authorList>
    </citation>
    <scope>NUCLEOTIDE SEQUENCE [LARGE SCALE GENOMIC DNA]</scope>
    <source>
        <strain evidence="3 4">SID7590</strain>
    </source>
</reference>
<dbReference type="Proteomes" id="UP000469670">
    <property type="component" value="Unassembled WGS sequence"/>
</dbReference>
<protein>
    <submittedName>
        <fullName evidence="3">DUF397 domain-containing protein</fullName>
    </submittedName>
</protein>
<organism evidence="3 4">
    <name type="scientific">Streptomyces parvus</name>
    <dbReference type="NCBI Taxonomy" id="66428"/>
    <lineage>
        <taxon>Bacteria</taxon>
        <taxon>Bacillati</taxon>
        <taxon>Actinomycetota</taxon>
        <taxon>Actinomycetes</taxon>
        <taxon>Kitasatosporales</taxon>
        <taxon>Streptomycetaceae</taxon>
        <taxon>Streptomyces</taxon>
    </lineage>
</organism>
<dbReference type="InterPro" id="IPR007278">
    <property type="entry name" value="DUF397"/>
</dbReference>
<dbReference type="Pfam" id="PF04149">
    <property type="entry name" value="DUF397"/>
    <property type="match status" value="1"/>
</dbReference>
<evidence type="ECO:0000313" key="4">
    <source>
        <dbReference type="Proteomes" id="UP000469670"/>
    </source>
</evidence>
<proteinExistence type="predicted"/>
<evidence type="ECO:0000313" key="3">
    <source>
        <dbReference type="EMBL" id="NEC18430.1"/>
    </source>
</evidence>
<name>A0A7K3RTA7_9ACTN</name>
<feature type="region of interest" description="Disordered" evidence="1">
    <location>
        <begin position="1"/>
        <end position="20"/>
    </location>
</feature>
<dbReference type="RefSeq" id="WP_164201231.1">
    <property type="nucleotide sequence ID" value="NZ_JAAGMP010000453.1"/>
</dbReference>
<evidence type="ECO:0000259" key="2">
    <source>
        <dbReference type="Pfam" id="PF04149"/>
    </source>
</evidence>
<comment type="caution">
    <text evidence="3">The sequence shown here is derived from an EMBL/GenBank/DDBJ whole genome shotgun (WGS) entry which is preliminary data.</text>
</comment>
<dbReference type="AlphaFoldDB" id="A0A7K3RTA7"/>
<accession>A0A7K3RTA7</accession>
<sequence>MIKQPQPSVPRDGWRASSFSQNNGGECVEWHQGYAAAHGVVPLRDSKLDGGPVLMVSSAAFADLVLFAKLG</sequence>